<dbReference type="RefSeq" id="WP_253235649.1">
    <property type="nucleotide sequence ID" value="NZ_JAMYJR010000002.1"/>
</dbReference>
<gene>
    <name evidence="2" type="ORF">M1L60_02740</name>
</gene>
<evidence type="ECO:0000313" key="2">
    <source>
        <dbReference type="EMBL" id="MCO8269505.1"/>
    </source>
</evidence>
<evidence type="ECO:0000313" key="3">
    <source>
        <dbReference type="Proteomes" id="UP001523369"/>
    </source>
</evidence>
<evidence type="ECO:0000256" key="1">
    <source>
        <dbReference type="SAM" id="MobiDB-lite"/>
    </source>
</evidence>
<organism evidence="2 3">
    <name type="scientific">Paractinoplanes aksuensis</name>
    <dbReference type="NCBI Taxonomy" id="2939490"/>
    <lineage>
        <taxon>Bacteria</taxon>
        <taxon>Bacillati</taxon>
        <taxon>Actinomycetota</taxon>
        <taxon>Actinomycetes</taxon>
        <taxon>Micromonosporales</taxon>
        <taxon>Micromonosporaceae</taxon>
        <taxon>Paractinoplanes</taxon>
    </lineage>
</organism>
<accession>A0ABT1DFC9</accession>
<feature type="region of interest" description="Disordered" evidence="1">
    <location>
        <begin position="48"/>
        <end position="112"/>
    </location>
</feature>
<dbReference type="EMBL" id="JAMYJR010000002">
    <property type="protein sequence ID" value="MCO8269505.1"/>
    <property type="molecule type" value="Genomic_DNA"/>
</dbReference>
<name>A0ABT1DFC9_9ACTN</name>
<protein>
    <submittedName>
        <fullName evidence="2">Uncharacterized protein</fullName>
    </submittedName>
</protein>
<comment type="caution">
    <text evidence="2">The sequence shown here is derived from an EMBL/GenBank/DDBJ whole genome shotgun (WGS) entry which is preliminary data.</text>
</comment>
<feature type="region of interest" description="Disordered" evidence="1">
    <location>
        <begin position="1"/>
        <end position="21"/>
    </location>
</feature>
<reference evidence="2 3" key="1">
    <citation type="submission" date="2022-06" db="EMBL/GenBank/DDBJ databases">
        <title>New Species of the Genus Actinoplanes, ActinopZanes ferrugineus.</title>
        <authorList>
            <person name="Ding P."/>
        </authorList>
    </citation>
    <scope>NUCLEOTIDE SEQUENCE [LARGE SCALE GENOMIC DNA]</scope>
    <source>
        <strain evidence="2 3">TRM88003</strain>
    </source>
</reference>
<dbReference type="Proteomes" id="UP001523369">
    <property type="component" value="Unassembled WGS sequence"/>
</dbReference>
<sequence length="180" mass="18842">MFDGPLTGLAASGTGISTGWAPAAGETRTYRLTVEVADNNALQHTRGSGTLTWVRGSGPVTPEPPLDADGRRLDQPAGQRTQAPGFFDAQSSGDSPELNPGRPGGSSSGAMPADSWAAMARKVVGIALDLVGATAKHPGYLVASVGFMWLFLFAADRSEKKRGPYLRFPPDDEDGERALD</sequence>
<proteinExistence type="predicted"/>
<keyword evidence="3" id="KW-1185">Reference proteome</keyword>